<evidence type="ECO:0000313" key="2">
    <source>
        <dbReference type="EMBL" id="GIP19201.1"/>
    </source>
</evidence>
<sequence length="237" mass="26706">MIALLSYLHSCYIRSYRFGPPVFIFLFGITFIYMVVPNPVMESYSFSISFLFVISAAISYSMMDIEAPSQEAVTMLHAGSFIRTTFGKLLYSWLFTLPLALFAVLYPALFNKFDRVAGLDELTLSLLYHLAGSWLGITLACWFSSKLVRSRTTSFLSLSLVIVVAFCVSPLEKELPDSLKPLKWLLPPLDEIIQLLFHFEDATLASKLLALAAPLLYGTILCALFLMLLNKRRLDSL</sequence>
<feature type="transmembrane region" description="Helical" evidence="1">
    <location>
        <begin position="126"/>
        <end position="143"/>
    </location>
</feature>
<dbReference type="RefSeq" id="WP_213519857.1">
    <property type="nucleotide sequence ID" value="NZ_BOSE01000013.1"/>
</dbReference>
<name>A0A919YVC6_9BACL</name>
<dbReference type="EMBL" id="BOSE01000013">
    <property type="protein sequence ID" value="GIP19201.1"/>
    <property type="molecule type" value="Genomic_DNA"/>
</dbReference>
<gene>
    <name evidence="2" type="ORF">J40TS1_48430</name>
</gene>
<proteinExistence type="predicted"/>
<feature type="transmembrane region" description="Helical" evidence="1">
    <location>
        <begin position="21"/>
        <end position="40"/>
    </location>
</feature>
<reference evidence="2" key="1">
    <citation type="submission" date="2021-03" db="EMBL/GenBank/DDBJ databases">
        <title>Antimicrobial resistance genes in bacteria isolated from Japanese honey, and their potential for conferring macrolide and lincosamide resistance in the American foulbrood pathogen Paenibacillus larvae.</title>
        <authorList>
            <person name="Okamoto M."/>
            <person name="Kumagai M."/>
            <person name="Kanamori H."/>
            <person name="Takamatsu D."/>
        </authorList>
    </citation>
    <scope>NUCLEOTIDE SEQUENCE</scope>
    <source>
        <strain evidence="2">J40TS1</strain>
    </source>
</reference>
<feature type="transmembrane region" description="Helical" evidence="1">
    <location>
        <begin position="46"/>
        <end position="65"/>
    </location>
</feature>
<dbReference type="Proteomes" id="UP000683139">
    <property type="component" value="Unassembled WGS sequence"/>
</dbReference>
<keyword evidence="1" id="KW-0812">Transmembrane</keyword>
<keyword evidence="3" id="KW-1185">Reference proteome</keyword>
<protein>
    <submittedName>
        <fullName evidence="2">Uncharacterized protein</fullName>
    </submittedName>
</protein>
<dbReference type="AlphaFoldDB" id="A0A919YVC6"/>
<evidence type="ECO:0000313" key="3">
    <source>
        <dbReference type="Proteomes" id="UP000683139"/>
    </source>
</evidence>
<feature type="transmembrane region" description="Helical" evidence="1">
    <location>
        <begin position="86"/>
        <end position="106"/>
    </location>
</feature>
<evidence type="ECO:0000256" key="1">
    <source>
        <dbReference type="SAM" id="Phobius"/>
    </source>
</evidence>
<feature type="transmembrane region" description="Helical" evidence="1">
    <location>
        <begin position="208"/>
        <end position="229"/>
    </location>
</feature>
<comment type="caution">
    <text evidence="2">The sequence shown here is derived from an EMBL/GenBank/DDBJ whole genome shotgun (WGS) entry which is preliminary data.</text>
</comment>
<feature type="transmembrane region" description="Helical" evidence="1">
    <location>
        <begin position="155"/>
        <end position="171"/>
    </location>
</feature>
<keyword evidence="1" id="KW-0472">Membrane</keyword>
<accession>A0A919YVC6</accession>
<keyword evidence="1" id="KW-1133">Transmembrane helix</keyword>
<organism evidence="2 3">
    <name type="scientific">Paenibacillus montaniterrae</name>
    <dbReference type="NCBI Taxonomy" id="429341"/>
    <lineage>
        <taxon>Bacteria</taxon>
        <taxon>Bacillati</taxon>
        <taxon>Bacillota</taxon>
        <taxon>Bacilli</taxon>
        <taxon>Bacillales</taxon>
        <taxon>Paenibacillaceae</taxon>
        <taxon>Paenibacillus</taxon>
    </lineage>
</organism>